<dbReference type="AlphaFoldDB" id="A0A8J7W441"/>
<keyword evidence="1" id="KW-0808">Transferase</keyword>
<sequence>MAKKKILVACGTGIATSTVVVNKVKEMLTAKGLDVSVDQCKASEVPGKASSYDLIVATTPITGSGDTPVIRTLSFLTGVGIDKDIQTIIEKLK</sequence>
<protein>
    <submittedName>
        <fullName evidence="3">PTS sugar transporter subunit IIB</fullName>
    </submittedName>
</protein>
<dbReference type="SUPFAM" id="SSF52794">
    <property type="entry name" value="PTS system IIB component-like"/>
    <property type="match status" value="1"/>
</dbReference>
<evidence type="ECO:0000313" key="3">
    <source>
        <dbReference type="EMBL" id="MBR0600587.1"/>
    </source>
</evidence>
<evidence type="ECO:0000259" key="2">
    <source>
        <dbReference type="PROSITE" id="PS51099"/>
    </source>
</evidence>
<evidence type="ECO:0000256" key="1">
    <source>
        <dbReference type="ARBA" id="ARBA00022679"/>
    </source>
</evidence>
<evidence type="ECO:0000313" key="4">
    <source>
        <dbReference type="Proteomes" id="UP000675664"/>
    </source>
</evidence>
<dbReference type="GO" id="GO:0009401">
    <property type="term" value="P:phosphoenolpyruvate-dependent sugar phosphotransferase system"/>
    <property type="evidence" value="ECO:0007669"/>
    <property type="project" value="InterPro"/>
</dbReference>
<organism evidence="3 4">
    <name type="scientific">Sinanaerobacter chloroacetimidivorans</name>
    <dbReference type="NCBI Taxonomy" id="2818044"/>
    <lineage>
        <taxon>Bacteria</taxon>
        <taxon>Bacillati</taxon>
        <taxon>Bacillota</taxon>
        <taxon>Clostridia</taxon>
        <taxon>Peptostreptococcales</taxon>
        <taxon>Anaerovoracaceae</taxon>
        <taxon>Sinanaerobacter</taxon>
    </lineage>
</organism>
<gene>
    <name evidence="3" type="ORF">KCX82_22205</name>
</gene>
<keyword evidence="3" id="KW-0813">Transport</keyword>
<dbReference type="InterPro" id="IPR003501">
    <property type="entry name" value="PTS_EIIB_2/3"/>
</dbReference>
<dbReference type="Proteomes" id="UP000675664">
    <property type="component" value="Unassembled WGS sequence"/>
</dbReference>
<dbReference type="PROSITE" id="PS51099">
    <property type="entry name" value="PTS_EIIB_TYPE_2"/>
    <property type="match status" value="1"/>
</dbReference>
<keyword evidence="3" id="KW-0762">Sugar transport</keyword>
<comment type="caution">
    <text evidence="3">The sequence shown here is derived from an EMBL/GenBank/DDBJ whole genome shotgun (WGS) entry which is preliminary data.</text>
</comment>
<proteinExistence type="predicted"/>
<dbReference type="GO" id="GO:0008982">
    <property type="term" value="F:protein-N(PI)-phosphohistidine-sugar phosphotransferase activity"/>
    <property type="evidence" value="ECO:0007669"/>
    <property type="project" value="InterPro"/>
</dbReference>
<name>A0A8J7W441_9FIRM</name>
<dbReference type="InterPro" id="IPR013011">
    <property type="entry name" value="PTS_EIIB_2"/>
</dbReference>
<dbReference type="RefSeq" id="WP_227020669.1">
    <property type="nucleotide sequence ID" value="NZ_JAGSND010000036.1"/>
</dbReference>
<accession>A0A8J7W441</accession>
<feature type="domain" description="PTS EIIB type-2" evidence="2">
    <location>
        <begin position="4"/>
        <end position="93"/>
    </location>
</feature>
<dbReference type="Gene3D" id="3.40.50.2300">
    <property type="match status" value="1"/>
</dbReference>
<dbReference type="EMBL" id="JAGSND010000036">
    <property type="protein sequence ID" value="MBR0600587.1"/>
    <property type="molecule type" value="Genomic_DNA"/>
</dbReference>
<keyword evidence="4" id="KW-1185">Reference proteome</keyword>
<reference evidence="3" key="2">
    <citation type="submission" date="2021-04" db="EMBL/GenBank/DDBJ databases">
        <authorList>
            <person name="Liu J."/>
        </authorList>
    </citation>
    <scope>NUCLEOTIDE SEQUENCE</scope>
    <source>
        <strain evidence="3">BAD-6</strain>
    </source>
</reference>
<dbReference type="Pfam" id="PF02302">
    <property type="entry name" value="PTS_IIB"/>
    <property type="match status" value="1"/>
</dbReference>
<dbReference type="CDD" id="cd05566">
    <property type="entry name" value="PTS_IIB_galactitol"/>
    <property type="match status" value="1"/>
</dbReference>
<reference evidence="3" key="1">
    <citation type="submission" date="2021-04" db="EMBL/GenBank/DDBJ databases">
        <title>Sinoanaerobacter chloroacetimidivorans sp. nov., an obligate anaerobic bacterium isolated from anaerobic sludge.</title>
        <authorList>
            <person name="Bao Y."/>
        </authorList>
    </citation>
    <scope>NUCLEOTIDE SEQUENCE</scope>
    <source>
        <strain evidence="3">BAD-6</strain>
    </source>
</reference>
<dbReference type="InterPro" id="IPR036095">
    <property type="entry name" value="PTS_EIIB-like_sf"/>
</dbReference>